<gene>
    <name evidence="2" type="ORF">BSL78_29571</name>
</gene>
<evidence type="ECO:0000313" key="2">
    <source>
        <dbReference type="EMBL" id="PIK33617.1"/>
    </source>
</evidence>
<dbReference type="Proteomes" id="UP000230750">
    <property type="component" value="Unassembled WGS sequence"/>
</dbReference>
<accession>A0A2G8JCZ6</accession>
<dbReference type="OrthoDB" id="6628681at2759"/>
<feature type="compositionally biased region" description="Polar residues" evidence="1">
    <location>
        <begin position="377"/>
        <end position="388"/>
    </location>
</feature>
<dbReference type="Gene3D" id="1.10.238.10">
    <property type="entry name" value="EF-hand"/>
    <property type="match status" value="1"/>
</dbReference>
<organism evidence="2 3">
    <name type="scientific">Stichopus japonicus</name>
    <name type="common">Sea cucumber</name>
    <dbReference type="NCBI Taxonomy" id="307972"/>
    <lineage>
        <taxon>Eukaryota</taxon>
        <taxon>Metazoa</taxon>
        <taxon>Echinodermata</taxon>
        <taxon>Eleutherozoa</taxon>
        <taxon>Echinozoa</taxon>
        <taxon>Holothuroidea</taxon>
        <taxon>Aspidochirotacea</taxon>
        <taxon>Aspidochirotida</taxon>
        <taxon>Stichopodidae</taxon>
        <taxon>Apostichopus</taxon>
    </lineage>
</organism>
<feature type="non-terminal residue" evidence="2">
    <location>
        <position position="467"/>
    </location>
</feature>
<proteinExistence type="predicted"/>
<dbReference type="STRING" id="307972.A0A2G8JCZ6"/>
<dbReference type="SUPFAM" id="SSF47473">
    <property type="entry name" value="EF-hand"/>
    <property type="match status" value="1"/>
</dbReference>
<dbReference type="InterPro" id="IPR011992">
    <property type="entry name" value="EF-hand-dom_pair"/>
</dbReference>
<reference evidence="2 3" key="1">
    <citation type="journal article" date="2017" name="PLoS Biol.">
        <title>The sea cucumber genome provides insights into morphological evolution and visceral regeneration.</title>
        <authorList>
            <person name="Zhang X."/>
            <person name="Sun L."/>
            <person name="Yuan J."/>
            <person name="Sun Y."/>
            <person name="Gao Y."/>
            <person name="Zhang L."/>
            <person name="Li S."/>
            <person name="Dai H."/>
            <person name="Hamel J.F."/>
            <person name="Liu C."/>
            <person name="Yu Y."/>
            <person name="Liu S."/>
            <person name="Lin W."/>
            <person name="Guo K."/>
            <person name="Jin S."/>
            <person name="Xu P."/>
            <person name="Storey K.B."/>
            <person name="Huan P."/>
            <person name="Zhang T."/>
            <person name="Zhou Y."/>
            <person name="Zhang J."/>
            <person name="Lin C."/>
            <person name="Li X."/>
            <person name="Xing L."/>
            <person name="Huo D."/>
            <person name="Sun M."/>
            <person name="Wang L."/>
            <person name="Mercier A."/>
            <person name="Li F."/>
            <person name="Yang H."/>
            <person name="Xiang J."/>
        </authorList>
    </citation>
    <scope>NUCLEOTIDE SEQUENCE [LARGE SCALE GENOMIC DNA]</scope>
    <source>
        <strain evidence="2">Shaxun</strain>
        <tissue evidence="2">Muscle</tissue>
    </source>
</reference>
<dbReference type="EMBL" id="MRZV01002474">
    <property type="protein sequence ID" value="PIK33617.1"/>
    <property type="molecule type" value="Genomic_DNA"/>
</dbReference>
<comment type="caution">
    <text evidence="2">The sequence shown here is derived from an EMBL/GenBank/DDBJ whole genome shotgun (WGS) entry which is preliminary data.</text>
</comment>
<sequence>MIKVNHTVCQSTKYRILHVTFLARHTGDTNKSDDEAEMKWFSLKDLQDIKPPGLLSPEPVELMPVLDNGGPISMEFEEMVLPIKEDSDGTEAENHFHQLLAAAKLGVEEQSCLLDEFLTTCYPCTVMNETNFTLYMKGQDIPESLCHAHFRAFDVRRKRYLDFGDFLYGLAAMQPCTPHGALPPSSAAGNQVGLQVWDYTLRKSSGSSMLGLRFEKFKWYLMLGLHFEEYKWVFNVGLHFEDSSLGLYSENKSGLQRWDYTEEIKNLVTDIRVKRGLPCDQKSINLDAAQHAKVFGPETKSNLELLEFLRAVGQLKFRGTSSLFRLKQASGKKLNSDQGQNDISMMKMKHEGLRGKRRVTTNHSEILNSIAASTSKCSTPVNSSTTESPVIFKSPESKPKLPSTLQSKSILYELATHSVKVKRSGFLSDVRTLWDLRGTSAVSGSIDLSPHDKTRMERVLSVDSFDS</sequence>
<evidence type="ECO:0000313" key="3">
    <source>
        <dbReference type="Proteomes" id="UP000230750"/>
    </source>
</evidence>
<name>A0A2G8JCZ6_STIJA</name>
<keyword evidence="3" id="KW-1185">Reference proteome</keyword>
<protein>
    <submittedName>
        <fullName evidence="2">Uncharacterized protein</fullName>
    </submittedName>
</protein>
<dbReference type="AlphaFoldDB" id="A0A2G8JCZ6"/>
<evidence type="ECO:0000256" key="1">
    <source>
        <dbReference type="SAM" id="MobiDB-lite"/>
    </source>
</evidence>
<feature type="region of interest" description="Disordered" evidence="1">
    <location>
        <begin position="377"/>
        <end position="400"/>
    </location>
</feature>